<reference evidence="2 3" key="1">
    <citation type="submission" date="2016-10" db="EMBL/GenBank/DDBJ databases">
        <authorList>
            <person name="de Groot N.N."/>
        </authorList>
    </citation>
    <scope>NUCLEOTIDE SEQUENCE [LARGE SCALE GENOMIC DNA]</scope>
    <source>
        <strain evidence="2 3">DSM 18979</strain>
    </source>
</reference>
<feature type="transmembrane region" description="Helical" evidence="1">
    <location>
        <begin position="339"/>
        <end position="357"/>
    </location>
</feature>
<keyword evidence="1" id="KW-0812">Transmembrane</keyword>
<gene>
    <name evidence="2" type="ORF">SAMN05660297_02253</name>
</gene>
<dbReference type="OrthoDB" id="90760at2"/>
<dbReference type="EMBL" id="FOHU01000009">
    <property type="protein sequence ID" value="SET38518.1"/>
    <property type="molecule type" value="Genomic_DNA"/>
</dbReference>
<protein>
    <submittedName>
        <fullName evidence="2">Uncharacterized protein</fullName>
    </submittedName>
</protein>
<proteinExistence type="predicted"/>
<accession>A0A1I0E0N2</accession>
<keyword evidence="3" id="KW-1185">Reference proteome</keyword>
<organism evidence="2 3">
    <name type="scientific">Natronincola peptidivorans</name>
    <dbReference type="NCBI Taxonomy" id="426128"/>
    <lineage>
        <taxon>Bacteria</taxon>
        <taxon>Bacillati</taxon>
        <taxon>Bacillota</taxon>
        <taxon>Clostridia</taxon>
        <taxon>Peptostreptococcales</taxon>
        <taxon>Natronincolaceae</taxon>
        <taxon>Natronincola</taxon>
    </lineage>
</organism>
<keyword evidence="1" id="KW-1133">Transmembrane helix</keyword>
<sequence>MSRAIERRMTLRDQVTPTMNKINRNTLTYKKHTRDLRRDGQRTWLGIRRNMLGVVAAGTALLGSVMAINRMEEAYKAQSQAETKLQAVFRATGKAREDQVKGLKEYASAMQSVGVIGDEVTLAGLQQLATFNVTSDTVETLTAGMLDLAAQQKGLNASQGDLVNIGNMIGKVMEGQVGALSRVGISFTSAQERVLKYGAEQERAATLAQVLQQNVGGVNAALAATDEGQIKQVTNRIGDLQEMVGRVIVRVKGEFARVFNDNLPAIEGKINSVTSAIGNWIDDGGITGFIDTLSLTYDTAKRLSPVIGVLTAYLAYYKVTALAALIQTKGLNAVMSANPVGFVITVVVGLIAAITLLRKNKDLLRLKFMETWNAVASYAEGGTNRMIGSANTVISVFDYAGQSIKYMFHSMWNDVISMSESAVSKLAKPLNAVLRAVGREEIGVNFSGVMSNMERPTWERKDFIREVQVRRYSDDTIAQIEDARKRKQEQQAKDNTEALEMLANAVSENTDALEENTGALGKSSSDLTGEEIADKLLPRLERVVYG</sequence>
<keyword evidence="1" id="KW-0472">Membrane</keyword>
<dbReference type="Proteomes" id="UP000199568">
    <property type="component" value="Unassembled WGS sequence"/>
</dbReference>
<evidence type="ECO:0000313" key="2">
    <source>
        <dbReference type="EMBL" id="SET38518.1"/>
    </source>
</evidence>
<evidence type="ECO:0000256" key="1">
    <source>
        <dbReference type="SAM" id="Phobius"/>
    </source>
</evidence>
<dbReference type="RefSeq" id="WP_090443847.1">
    <property type="nucleotide sequence ID" value="NZ_FOHU01000009.1"/>
</dbReference>
<name>A0A1I0E0N2_9FIRM</name>
<dbReference type="STRING" id="426128.SAMN05660297_02253"/>
<evidence type="ECO:0000313" key="3">
    <source>
        <dbReference type="Proteomes" id="UP000199568"/>
    </source>
</evidence>
<dbReference type="AlphaFoldDB" id="A0A1I0E0N2"/>